<accession>A0ABW8TJ40</accession>
<dbReference type="Gene3D" id="2.60.40.10">
    <property type="entry name" value="Immunoglobulins"/>
    <property type="match status" value="3"/>
</dbReference>
<evidence type="ECO:0000256" key="1">
    <source>
        <dbReference type="SAM" id="SignalP"/>
    </source>
</evidence>
<feature type="chain" id="PRO_5046402652" evidence="1">
    <location>
        <begin position="28"/>
        <end position="1074"/>
    </location>
</feature>
<name>A0ABW8TJ40_9CLOT</name>
<gene>
    <name evidence="2" type="ORF">ACJDT4_13900</name>
</gene>
<feature type="signal peptide" evidence="1">
    <location>
        <begin position="1"/>
        <end position="27"/>
    </location>
</feature>
<dbReference type="Proteomes" id="UP001623592">
    <property type="component" value="Unassembled WGS sequence"/>
</dbReference>
<organism evidence="2 3">
    <name type="scientific">Clostridium neuense</name>
    <dbReference type="NCBI Taxonomy" id="1728934"/>
    <lineage>
        <taxon>Bacteria</taxon>
        <taxon>Bacillati</taxon>
        <taxon>Bacillota</taxon>
        <taxon>Clostridia</taxon>
        <taxon>Eubacteriales</taxon>
        <taxon>Clostridiaceae</taxon>
        <taxon>Clostridium</taxon>
    </lineage>
</organism>
<evidence type="ECO:0000313" key="3">
    <source>
        <dbReference type="Proteomes" id="UP001623592"/>
    </source>
</evidence>
<proteinExistence type="predicted"/>
<dbReference type="InterPro" id="IPR013783">
    <property type="entry name" value="Ig-like_fold"/>
</dbReference>
<keyword evidence="3" id="KW-1185">Reference proteome</keyword>
<dbReference type="RefSeq" id="WP_406788164.1">
    <property type="nucleotide sequence ID" value="NZ_JBJIAA010000011.1"/>
</dbReference>
<reference evidence="2 3" key="1">
    <citation type="submission" date="2024-11" db="EMBL/GenBank/DDBJ databases">
        <authorList>
            <person name="Heng Y.C."/>
            <person name="Lim A.C.H."/>
            <person name="Lee J.K.Y."/>
            <person name="Kittelmann S."/>
        </authorList>
    </citation>
    <scope>NUCLEOTIDE SEQUENCE [LARGE SCALE GENOMIC DNA]</scope>
    <source>
        <strain evidence="2 3">WILCCON 0114</strain>
    </source>
</reference>
<comment type="caution">
    <text evidence="2">The sequence shown here is derived from an EMBL/GenBank/DDBJ whole genome shotgun (WGS) entry which is preliminary data.</text>
</comment>
<protein>
    <submittedName>
        <fullName evidence="2">Ig-like domain-containing protein</fullName>
    </submittedName>
</protein>
<dbReference type="Pfam" id="PF17963">
    <property type="entry name" value="Big_9"/>
    <property type="match status" value="1"/>
</dbReference>
<dbReference type="EMBL" id="JBJIAA010000011">
    <property type="protein sequence ID" value="MFL0251510.1"/>
    <property type="molecule type" value="Genomic_DNA"/>
</dbReference>
<sequence>MNIKSKFIKRVSLLLALSFITSNLAFKPIKTMAANATNTPYTVDHSNYDKPNSHQEQSILADVYKDTPGYQPSDRNIPKGWSFYETELFPKNFVDGTDYQYSRYNGSPTAKSYMDNAHYWIDTSNVEGNDYYDNWRFQNISSKPNKYNYGPLIYYQPVTILNDTCNVEYKIDTNTFDQGANNGTTAYNKMPDYSTLNAGSEYVADYHISGVTAYPVAVAPTADFYFNSGASSASVQSGDTLKVIDGKGSESNTTYSDSTTKFWSTYYDTSGNIVKHNNSSSLPQSYTYNNAIITHAGWSVTDSSGQNVNNMFNAASGLKNPSKEGACSEMDLTISDSVPEGTYTVHHKVIDNWGSTSQEQTKTFTVTRKKPTPQNYNLTIHYRDTANPTGSDLVMPDPTSSTGMYSPSAPNGYTLTGSYRISPTGRDYSYSSGSIDLSPLTQNEEIYVMCKAILPPPTPIGGDYTLNIHYVDEDNNDSVISSETRGYTSDQVSTNDMIQMLGDKAVAVWFMPTSAPNNYELDTSKFPDPMNGYHILWNVDSQYAGYNGRSTTNVAELKVPCKIGGGNVDPTPPPVITTGTVIKRYFINYTEEQTADREYLYNVDAGYHTYFNDKSYDGYTCINSSTTVNVTAGGLAYADFYFKKNSAPPTAYIYGPDTAHQGSQFTVIGSGYDPQGESLTYYWTTSDGQKITGTQGTLKMGDKPITVTLYVTDTEGLSSPVVNKTINPKNNPPTVTLNLPETIVLGDDLNVNAAASDPDGDTLKYTWNTPDGMTGTVKDNGGTVQFMNKEDVGKKKTFTVTVDDGFGGTATAAASTTVVAPKPTVSISQNGTLKENRKVALSETSSGGSKSFPIDEAKTQWSFYDSNNNPINVTNTADSGIVESLDSTIGTSSMNVLFTKPGIYKVQCEVTNTEGDIAVDTKTIVVAPDELPIADFDTPQIVLRDPNNHNLATINVKDKSYSTDNDAITKRVWFYSFDSNNNGSFDDETFYVYSNGSWSKYGSYADVKALAGDSKALDSINSGNLTNIQITPQNFNNGTHVGTYRIEEVVQESFGQDTIQSLVTSKDCKVGTTY</sequence>
<evidence type="ECO:0000313" key="2">
    <source>
        <dbReference type="EMBL" id="MFL0251510.1"/>
    </source>
</evidence>
<keyword evidence="1" id="KW-0732">Signal</keyword>